<gene>
    <name evidence="2" type="ORF">H7C18_26935</name>
</gene>
<keyword evidence="2" id="KW-0378">Hydrolase</keyword>
<dbReference type="PANTHER" id="PTHR34107">
    <property type="entry name" value="SLL0198 PROTEIN-RELATED"/>
    <property type="match status" value="1"/>
</dbReference>
<reference evidence="2 3" key="1">
    <citation type="submission" date="2020-08" db="EMBL/GenBank/DDBJ databases">
        <title>Cohnella phylogeny.</title>
        <authorList>
            <person name="Dunlap C."/>
        </authorList>
    </citation>
    <scope>NUCLEOTIDE SEQUENCE [LARGE SCALE GENOMIC DNA]</scope>
    <source>
        <strain evidence="2 3">CBP 2801</strain>
    </source>
</reference>
<dbReference type="SUPFAM" id="SSF52980">
    <property type="entry name" value="Restriction endonuclease-like"/>
    <property type="match status" value="1"/>
</dbReference>
<dbReference type="InterPro" id="IPR012296">
    <property type="entry name" value="Nuclease_put_TT1808"/>
</dbReference>
<comment type="caution">
    <text evidence="2">The sequence shown here is derived from an EMBL/GenBank/DDBJ whole genome shotgun (WGS) entry which is preliminary data.</text>
</comment>
<evidence type="ECO:0000313" key="3">
    <source>
        <dbReference type="Proteomes" id="UP000564644"/>
    </source>
</evidence>
<sequence length="194" mass="22322">MKYEKSSGVPEHLIREEPYSYEDYANLPDDGNRYEVADGVLQAMSPSPGTKHQKILRNLTASFQSHCKPSGQFFFAPLDVILSRYHVRQPDFIFVSNERLTIVTERGIEGAPDLAAEILSPSTAQKDKTEKRLEYARFGVKEYWIIDPVYELLEQHVLDVEERRFSLRHIYKRGDVVESGIVPCVQLSLQDLFD</sequence>
<dbReference type="Pfam" id="PF05685">
    <property type="entry name" value="Uma2"/>
    <property type="match status" value="1"/>
</dbReference>
<dbReference type="AlphaFoldDB" id="A0A7X0SVD4"/>
<dbReference type="CDD" id="cd06260">
    <property type="entry name" value="DUF820-like"/>
    <property type="match status" value="1"/>
</dbReference>
<dbReference type="Gene3D" id="3.90.1570.10">
    <property type="entry name" value="tt1808, chain A"/>
    <property type="match status" value="1"/>
</dbReference>
<dbReference type="PANTHER" id="PTHR34107:SF4">
    <property type="entry name" value="SLL1222 PROTEIN"/>
    <property type="match status" value="1"/>
</dbReference>
<protein>
    <submittedName>
        <fullName evidence="2">Uma2 family endonuclease</fullName>
    </submittedName>
</protein>
<evidence type="ECO:0000259" key="1">
    <source>
        <dbReference type="Pfam" id="PF05685"/>
    </source>
</evidence>
<dbReference type="EMBL" id="JACJVO010000034">
    <property type="protein sequence ID" value="MBB6734568.1"/>
    <property type="molecule type" value="Genomic_DNA"/>
</dbReference>
<dbReference type="InterPro" id="IPR011335">
    <property type="entry name" value="Restrct_endonuc-II-like"/>
</dbReference>
<keyword evidence="2" id="KW-0255">Endonuclease</keyword>
<keyword evidence="3" id="KW-1185">Reference proteome</keyword>
<evidence type="ECO:0000313" key="2">
    <source>
        <dbReference type="EMBL" id="MBB6734568.1"/>
    </source>
</evidence>
<dbReference type="Proteomes" id="UP000564644">
    <property type="component" value="Unassembled WGS sequence"/>
</dbReference>
<dbReference type="InterPro" id="IPR008538">
    <property type="entry name" value="Uma2"/>
</dbReference>
<feature type="domain" description="Putative restriction endonuclease" evidence="1">
    <location>
        <begin position="22"/>
        <end position="179"/>
    </location>
</feature>
<name>A0A7X0SVD4_9BACL</name>
<accession>A0A7X0SVD4</accession>
<proteinExistence type="predicted"/>
<dbReference type="GO" id="GO:0004519">
    <property type="term" value="F:endonuclease activity"/>
    <property type="evidence" value="ECO:0007669"/>
    <property type="project" value="UniProtKB-KW"/>
</dbReference>
<organism evidence="2 3">
    <name type="scientific">Cohnella zeiphila</name>
    <dbReference type="NCBI Taxonomy" id="2761120"/>
    <lineage>
        <taxon>Bacteria</taxon>
        <taxon>Bacillati</taxon>
        <taxon>Bacillota</taxon>
        <taxon>Bacilli</taxon>
        <taxon>Bacillales</taxon>
        <taxon>Paenibacillaceae</taxon>
        <taxon>Cohnella</taxon>
    </lineage>
</organism>
<keyword evidence="2" id="KW-0540">Nuclease</keyword>
<dbReference type="RefSeq" id="WP_185132229.1">
    <property type="nucleotide sequence ID" value="NZ_JACJVO010000034.1"/>
</dbReference>